<dbReference type="Gene3D" id="2.120.10.30">
    <property type="entry name" value="TolB, C-terminal domain"/>
    <property type="match status" value="1"/>
</dbReference>
<dbReference type="EMBL" id="CAIT01000009">
    <property type="protein sequence ID" value="CCH56005.1"/>
    <property type="molecule type" value="Genomic_DNA"/>
</dbReference>
<proteinExistence type="predicted"/>
<dbReference type="InterPro" id="IPR011041">
    <property type="entry name" value="Quinoprot_gluc/sorb_DH_b-prop"/>
</dbReference>
<dbReference type="eggNOG" id="COG2133">
    <property type="taxonomic scope" value="Bacteria"/>
</dbReference>
<dbReference type="Pfam" id="PF07995">
    <property type="entry name" value="GSDH"/>
    <property type="match status" value="1"/>
</dbReference>
<keyword evidence="3" id="KW-1185">Reference proteome</keyword>
<keyword evidence="2" id="KW-0560">Oxidoreductase</keyword>
<dbReference type="Proteomes" id="UP000009309">
    <property type="component" value="Unassembled WGS sequence"/>
</dbReference>
<evidence type="ECO:0000313" key="2">
    <source>
        <dbReference type="EMBL" id="CCH56005.1"/>
    </source>
</evidence>
<organism evidence="2 3">
    <name type="scientific">Fibrisoma limi BUZ 3</name>
    <dbReference type="NCBI Taxonomy" id="1185876"/>
    <lineage>
        <taxon>Bacteria</taxon>
        <taxon>Pseudomonadati</taxon>
        <taxon>Bacteroidota</taxon>
        <taxon>Cytophagia</taxon>
        <taxon>Cytophagales</taxon>
        <taxon>Spirosomataceae</taxon>
        <taxon>Fibrisoma</taxon>
    </lineage>
</organism>
<dbReference type="AlphaFoldDB" id="I2GQ27"/>
<evidence type="ECO:0000259" key="1">
    <source>
        <dbReference type="Pfam" id="PF07995"/>
    </source>
</evidence>
<accession>I2GQ27</accession>
<dbReference type="InterPro" id="IPR012938">
    <property type="entry name" value="Glc/Sorbosone_DH"/>
</dbReference>
<name>I2GQ27_9BACT</name>
<gene>
    <name evidence="2" type="ORF">BN8_05307</name>
</gene>
<dbReference type="SUPFAM" id="SSF50952">
    <property type="entry name" value="Soluble quinoprotein glucose dehydrogenase"/>
    <property type="match status" value="1"/>
</dbReference>
<reference evidence="2 3" key="1">
    <citation type="journal article" date="2012" name="J. Bacteriol.">
        <title>Genome Sequence of the Filamentous Bacterium Fibrisoma limi BUZ 3T.</title>
        <authorList>
            <person name="Filippini M."/>
            <person name="Qi W."/>
            <person name="Jaenicke S."/>
            <person name="Goesmann A."/>
            <person name="Smits T.H."/>
            <person name="Bagheri H.C."/>
        </authorList>
    </citation>
    <scope>NUCLEOTIDE SEQUENCE [LARGE SCALE GENOMIC DNA]</scope>
    <source>
        <strain evidence="3">BUZ 3T</strain>
    </source>
</reference>
<comment type="caution">
    <text evidence="2">The sequence shown here is derived from an EMBL/GenBank/DDBJ whole genome shotgun (WGS) entry which is preliminary data.</text>
</comment>
<dbReference type="PANTHER" id="PTHR19328">
    <property type="entry name" value="HEDGEHOG-INTERACTING PROTEIN"/>
    <property type="match status" value="1"/>
</dbReference>
<dbReference type="STRING" id="1185876.BN8_05307"/>
<dbReference type="EC" id="1.1.5.2" evidence="2"/>
<dbReference type="PANTHER" id="PTHR19328:SF75">
    <property type="entry name" value="ALDOSE SUGAR DEHYDROGENASE YLII"/>
    <property type="match status" value="1"/>
</dbReference>
<evidence type="ECO:0000313" key="3">
    <source>
        <dbReference type="Proteomes" id="UP000009309"/>
    </source>
</evidence>
<protein>
    <submittedName>
        <fullName evidence="2">Glucose sorbosone dehydrogenase</fullName>
        <ecNumber evidence="2">1.1.5.2</ecNumber>
    </submittedName>
</protein>
<feature type="domain" description="Glucose/Sorbosone dehydrogenase" evidence="1">
    <location>
        <begin position="75"/>
        <end position="407"/>
    </location>
</feature>
<dbReference type="InterPro" id="IPR011042">
    <property type="entry name" value="6-blade_b-propeller_TolB-like"/>
</dbReference>
<dbReference type="GO" id="GO:0008876">
    <property type="term" value="F:quinoprotein glucose dehydrogenase activity"/>
    <property type="evidence" value="ECO:0007669"/>
    <property type="project" value="UniProtKB-EC"/>
</dbReference>
<sequence>MKLWHNCFWCSALLNKASTNIAMKPALPIRAVAFMVLTALFVSCREEAETEPDTTPTSTDAPAVRTENVLTGYEIIWGMDFLPTGDLLFTEKRGRIFRFANGTATELMGLPTDIDARGQGGLLDLRVHPNYASNGWVYVAYSSSSAGSGATRLNLIRFKINGNQITELSNIFRTVATNTWQGHYGGRIEFDRNGLVYLSVGEGGPSSYGGATSPNQNAQTLSNEWGKIHRLTESGGVPADNPVLPGRTGPTTIYSYGHRNPQGLALNPATGDLWATEHGPRGGDELNIIQAGRNYGWPLVSNGVNYNGQPVADSPTREGIQAPIYTWTPSMGPSGLAFVTSDAFKNWKGDLFAGALALTYLSRLDIDGNRVVGEERLMNQQGRVRNVKQGPDGNLYMSIEGPGRIVRLVPE</sequence>